<organism evidence="1">
    <name type="scientific">Rhizophora mucronata</name>
    <name type="common">Asiatic mangrove</name>
    <dbReference type="NCBI Taxonomy" id="61149"/>
    <lineage>
        <taxon>Eukaryota</taxon>
        <taxon>Viridiplantae</taxon>
        <taxon>Streptophyta</taxon>
        <taxon>Embryophyta</taxon>
        <taxon>Tracheophyta</taxon>
        <taxon>Spermatophyta</taxon>
        <taxon>Magnoliopsida</taxon>
        <taxon>eudicotyledons</taxon>
        <taxon>Gunneridae</taxon>
        <taxon>Pentapetalae</taxon>
        <taxon>rosids</taxon>
        <taxon>fabids</taxon>
        <taxon>Malpighiales</taxon>
        <taxon>Rhizophoraceae</taxon>
        <taxon>Rhizophora</taxon>
    </lineage>
</organism>
<evidence type="ECO:0000313" key="1">
    <source>
        <dbReference type="EMBL" id="MBX49293.1"/>
    </source>
</evidence>
<dbReference type="EMBL" id="GGEC01068809">
    <property type="protein sequence ID" value="MBX49293.1"/>
    <property type="molecule type" value="Transcribed_RNA"/>
</dbReference>
<sequence length="148" mass="16260">MDSCLTSCKGSQKEQEMHTAGMRLWPYTGNALLVIKETAGEHIENNTERRIFPAERSAGDLSMRVGLQVELVNTSNGIPEGRLRGMNGNDNFPGQAIKKTDSLKAENEKMTAGYKLPCLATQLDLNSHTEIDAASSCKQLDLNGFSWN</sequence>
<protein>
    <submittedName>
        <fullName evidence="1">Uncharacterized protein MANES_09G142300</fullName>
    </submittedName>
</protein>
<proteinExistence type="predicted"/>
<reference evidence="1" key="1">
    <citation type="submission" date="2018-02" db="EMBL/GenBank/DDBJ databases">
        <title>Rhizophora mucronata_Transcriptome.</title>
        <authorList>
            <person name="Meera S.P."/>
            <person name="Sreeshan A."/>
            <person name="Augustine A."/>
        </authorList>
    </citation>
    <scope>NUCLEOTIDE SEQUENCE</scope>
    <source>
        <tissue evidence="1">Leaf</tissue>
    </source>
</reference>
<accession>A0A2P2P3R9</accession>
<name>A0A2P2P3R9_RHIMU</name>
<dbReference type="AlphaFoldDB" id="A0A2P2P3R9"/>